<proteinExistence type="predicted"/>
<dbReference type="SUPFAM" id="SSF53474">
    <property type="entry name" value="alpha/beta-Hydrolases"/>
    <property type="match status" value="1"/>
</dbReference>
<dbReference type="Pfam" id="PF12697">
    <property type="entry name" value="Abhydrolase_6"/>
    <property type="match status" value="1"/>
</dbReference>
<dbReference type="InterPro" id="IPR029058">
    <property type="entry name" value="AB_hydrolase_fold"/>
</dbReference>
<evidence type="ECO:0000313" key="2">
    <source>
        <dbReference type="EMBL" id="AMU89114.1"/>
    </source>
</evidence>
<name>A0AAC8YZL9_SPHMC</name>
<protein>
    <recommendedName>
        <fullName evidence="1">AB hydrolase-1 domain-containing protein</fullName>
    </recommendedName>
</protein>
<evidence type="ECO:0000313" key="3">
    <source>
        <dbReference type="Proteomes" id="UP000076088"/>
    </source>
</evidence>
<dbReference type="Proteomes" id="UP000076088">
    <property type="component" value="Chromosome"/>
</dbReference>
<dbReference type="PANTHER" id="PTHR43194:SF2">
    <property type="entry name" value="PEROXISOMAL MEMBRANE PROTEIN LPX1"/>
    <property type="match status" value="1"/>
</dbReference>
<sequence length="265" mass="28494">MTDLIFVHGMFQNPKSWENWIGYFSARGYNCAAPAWPLHEGEPRSLRENPPAGLGDLHLAEVIASIEAQVAGKEHPVMIGHSVGGLITQIFASRGLISAGVAINSVAPNAMIDFDWGFIKNSAIIANPLKGNEPVLMDAKTFHGAFANTLSKEEAAGEFERTATHDSRNVLRDCMGADGRIDVDAPHAPLLLVGGEKDEIIPAHLTEKNFDAYTDAGSVTEFLPFAGRSHYICNEHGWEEVAGAALAFIERSARAPNTATASSFV</sequence>
<dbReference type="EMBL" id="CP013344">
    <property type="protein sequence ID" value="AMU89114.1"/>
    <property type="molecule type" value="Genomic_DNA"/>
</dbReference>
<dbReference type="InterPro" id="IPR000073">
    <property type="entry name" value="AB_hydrolase_1"/>
</dbReference>
<feature type="domain" description="AB hydrolase-1" evidence="1">
    <location>
        <begin position="4"/>
        <end position="243"/>
    </location>
</feature>
<reference evidence="3" key="1">
    <citation type="submission" date="2015-11" db="EMBL/GenBank/DDBJ databases">
        <title>Complete genome sequence of a polyethylene-glycol degrader Sphingopyxis macrogoltabida 203N (NBRC 111659).</title>
        <authorList>
            <person name="Yoshiyuki O."/>
            <person name="Shouta N."/>
            <person name="Nagata Y."/>
            <person name="Numata M."/>
            <person name="Tsuchikane K."/>
            <person name="Hosoyama A."/>
            <person name="Yamazoe A."/>
            <person name="Tsuda M."/>
            <person name="Fujita N."/>
            <person name="Kawai F."/>
        </authorList>
    </citation>
    <scope>NUCLEOTIDE SEQUENCE [LARGE SCALE GENOMIC DNA]</scope>
    <source>
        <strain evidence="3">203N</strain>
    </source>
</reference>
<organism evidence="2 3">
    <name type="scientific">Sphingopyxis macrogoltabida</name>
    <name type="common">Sphingomonas macrogoltabidus</name>
    <dbReference type="NCBI Taxonomy" id="33050"/>
    <lineage>
        <taxon>Bacteria</taxon>
        <taxon>Pseudomonadati</taxon>
        <taxon>Pseudomonadota</taxon>
        <taxon>Alphaproteobacteria</taxon>
        <taxon>Sphingomonadales</taxon>
        <taxon>Sphingomonadaceae</taxon>
        <taxon>Sphingopyxis</taxon>
    </lineage>
</organism>
<evidence type="ECO:0000259" key="1">
    <source>
        <dbReference type="Pfam" id="PF12697"/>
    </source>
</evidence>
<dbReference type="RefSeq" id="WP_054727837.1">
    <property type="nucleotide sequence ID" value="NZ_CP009429.1"/>
</dbReference>
<dbReference type="InterPro" id="IPR050228">
    <property type="entry name" value="Carboxylesterase_BioH"/>
</dbReference>
<reference evidence="2 3" key="2">
    <citation type="journal article" date="2016" name="Genome Announc.">
        <title>Complete Genome Sequence of Sphingopyxis macrogoltabida Strain 203N (NBRC 111659), a Polyethylene Glycol Degrader.</title>
        <authorList>
            <person name="Ohtsubo Y."/>
            <person name="Nonoyama S."/>
            <person name="Nagata Y."/>
            <person name="Numata M."/>
            <person name="Tsuchikane K."/>
            <person name="Hosoyama A."/>
            <person name="Yamazoe A."/>
            <person name="Tsuda M."/>
            <person name="Fujita N."/>
            <person name="Kawai F."/>
        </authorList>
    </citation>
    <scope>NUCLEOTIDE SEQUENCE [LARGE SCALE GENOMIC DNA]</scope>
    <source>
        <strain evidence="2 3">203N</strain>
    </source>
</reference>
<gene>
    <name evidence="2" type="ORF">ATM17_08695</name>
</gene>
<keyword evidence="3" id="KW-1185">Reference proteome</keyword>
<dbReference type="AlphaFoldDB" id="A0AAC8YZL9"/>
<dbReference type="KEGG" id="smaz:LH19_11135"/>
<dbReference type="PANTHER" id="PTHR43194">
    <property type="entry name" value="HYDROLASE ALPHA/BETA FOLD FAMILY"/>
    <property type="match status" value="1"/>
</dbReference>
<accession>A0AAC8YZL9</accession>
<dbReference type="Gene3D" id="3.40.50.1820">
    <property type="entry name" value="alpha/beta hydrolase"/>
    <property type="match status" value="1"/>
</dbReference>